<organism evidence="2 3">
    <name type="scientific">Caerostris extrusa</name>
    <name type="common">Bark spider</name>
    <name type="synonym">Caerostris bankana</name>
    <dbReference type="NCBI Taxonomy" id="172846"/>
    <lineage>
        <taxon>Eukaryota</taxon>
        <taxon>Metazoa</taxon>
        <taxon>Ecdysozoa</taxon>
        <taxon>Arthropoda</taxon>
        <taxon>Chelicerata</taxon>
        <taxon>Arachnida</taxon>
        <taxon>Araneae</taxon>
        <taxon>Araneomorphae</taxon>
        <taxon>Entelegynae</taxon>
        <taxon>Araneoidea</taxon>
        <taxon>Araneidae</taxon>
        <taxon>Caerostris</taxon>
    </lineage>
</organism>
<reference evidence="2 3" key="1">
    <citation type="submission" date="2021-06" db="EMBL/GenBank/DDBJ databases">
        <title>Caerostris extrusa draft genome.</title>
        <authorList>
            <person name="Kono N."/>
            <person name="Arakawa K."/>
        </authorList>
    </citation>
    <scope>NUCLEOTIDE SEQUENCE [LARGE SCALE GENOMIC DNA]</scope>
</reference>
<feature type="region of interest" description="Disordered" evidence="1">
    <location>
        <begin position="79"/>
        <end position="121"/>
    </location>
</feature>
<accession>A0AAV4RUF2</accession>
<protein>
    <recommendedName>
        <fullName evidence="4">HNH homing endonuclease</fullName>
    </recommendedName>
</protein>
<keyword evidence="3" id="KW-1185">Reference proteome</keyword>
<evidence type="ECO:0000313" key="3">
    <source>
        <dbReference type="Proteomes" id="UP001054945"/>
    </source>
</evidence>
<evidence type="ECO:0000313" key="2">
    <source>
        <dbReference type="EMBL" id="GIY25075.1"/>
    </source>
</evidence>
<sequence length="140" mass="16521">MSVNRLGGIVKDKYLLPNAPMGTVNGYRFRYYVIPVQLLRIEFDCNVGNHVKTKAAFIRNKFDQRRYLLAKRSESLFKRDKRENGGLPHQINGATRVQMKRHEENQKEEIKKSGKRRQNSRKYVEKNVILPELKVEDNFN</sequence>
<evidence type="ECO:0000256" key="1">
    <source>
        <dbReference type="SAM" id="MobiDB-lite"/>
    </source>
</evidence>
<dbReference type="AlphaFoldDB" id="A0AAV4RUF2"/>
<evidence type="ECO:0008006" key="4">
    <source>
        <dbReference type="Google" id="ProtNLM"/>
    </source>
</evidence>
<dbReference type="EMBL" id="BPLR01008487">
    <property type="protein sequence ID" value="GIY25075.1"/>
    <property type="molecule type" value="Genomic_DNA"/>
</dbReference>
<name>A0AAV4RUF2_CAEEX</name>
<gene>
    <name evidence="2" type="ORF">CEXT_550401</name>
</gene>
<feature type="compositionally biased region" description="Basic and acidic residues" evidence="1">
    <location>
        <begin position="100"/>
        <end position="112"/>
    </location>
</feature>
<proteinExistence type="predicted"/>
<dbReference type="Proteomes" id="UP001054945">
    <property type="component" value="Unassembled WGS sequence"/>
</dbReference>
<comment type="caution">
    <text evidence="2">The sequence shown here is derived from an EMBL/GenBank/DDBJ whole genome shotgun (WGS) entry which is preliminary data.</text>
</comment>